<dbReference type="AlphaFoldDB" id="A0A420HYZ2"/>
<feature type="compositionally biased region" description="Gly residues" evidence="1">
    <location>
        <begin position="22"/>
        <end position="32"/>
    </location>
</feature>
<evidence type="ECO:0000256" key="1">
    <source>
        <dbReference type="SAM" id="MobiDB-lite"/>
    </source>
</evidence>
<dbReference type="Proteomes" id="UP000283383">
    <property type="component" value="Unassembled WGS sequence"/>
</dbReference>
<name>A0A420HYZ2_9PEZI</name>
<sequence length="90" mass="8785">MIDSKVDAAASVRDGSDTGAGANVGAGSDVGTGAGVGTSIGVGAEANVEVGAGAGRISNTISSYTLVFSLSLSLLGRPLFFRRGNWLGVP</sequence>
<keyword evidence="3" id="KW-1185">Reference proteome</keyword>
<evidence type="ECO:0000313" key="3">
    <source>
        <dbReference type="Proteomes" id="UP000283383"/>
    </source>
</evidence>
<accession>A0A420HYZ2</accession>
<protein>
    <submittedName>
        <fullName evidence="2">Uncharacterized protein</fullName>
    </submittedName>
</protein>
<feature type="region of interest" description="Disordered" evidence="1">
    <location>
        <begin position="1"/>
        <end position="32"/>
    </location>
</feature>
<dbReference type="EMBL" id="MCBQ01014602">
    <property type="protein sequence ID" value="RKF62649.1"/>
    <property type="molecule type" value="Genomic_DNA"/>
</dbReference>
<proteinExistence type="predicted"/>
<evidence type="ECO:0000313" key="2">
    <source>
        <dbReference type="EMBL" id="RKF62649.1"/>
    </source>
</evidence>
<organism evidence="2 3">
    <name type="scientific">Golovinomyces cichoracearum</name>
    <dbReference type="NCBI Taxonomy" id="62708"/>
    <lineage>
        <taxon>Eukaryota</taxon>
        <taxon>Fungi</taxon>
        <taxon>Dikarya</taxon>
        <taxon>Ascomycota</taxon>
        <taxon>Pezizomycotina</taxon>
        <taxon>Leotiomycetes</taxon>
        <taxon>Erysiphales</taxon>
        <taxon>Erysiphaceae</taxon>
        <taxon>Golovinomyces</taxon>
    </lineage>
</organism>
<comment type="caution">
    <text evidence="2">The sequence shown here is derived from an EMBL/GenBank/DDBJ whole genome shotgun (WGS) entry which is preliminary data.</text>
</comment>
<gene>
    <name evidence="2" type="ORF">GcM3_146020</name>
</gene>
<reference evidence="2 3" key="1">
    <citation type="journal article" date="2018" name="BMC Genomics">
        <title>Comparative genome analyses reveal sequence features reflecting distinct modes of host-adaptation between dicot and monocot powdery mildew.</title>
        <authorList>
            <person name="Wu Y."/>
            <person name="Ma X."/>
            <person name="Pan Z."/>
            <person name="Kale S.D."/>
            <person name="Song Y."/>
            <person name="King H."/>
            <person name="Zhang Q."/>
            <person name="Presley C."/>
            <person name="Deng X."/>
            <person name="Wei C.I."/>
            <person name="Xiao S."/>
        </authorList>
    </citation>
    <scope>NUCLEOTIDE SEQUENCE [LARGE SCALE GENOMIC DNA]</scope>
    <source>
        <strain evidence="2">UMSG3</strain>
    </source>
</reference>